<name>A0ABN2XY48_9ACTN</name>
<dbReference type="EMBL" id="BAAANS010000067">
    <property type="protein sequence ID" value="GAA2119405.1"/>
    <property type="molecule type" value="Genomic_DNA"/>
</dbReference>
<dbReference type="RefSeq" id="WP_344557785.1">
    <property type="nucleotide sequence ID" value="NZ_BAAANS010000067.1"/>
</dbReference>
<proteinExistence type="predicted"/>
<feature type="region of interest" description="Disordered" evidence="1">
    <location>
        <begin position="458"/>
        <end position="502"/>
    </location>
</feature>
<feature type="domain" description="DUF317" evidence="2">
    <location>
        <begin position="393"/>
        <end position="435"/>
    </location>
</feature>
<feature type="region of interest" description="Disordered" evidence="1">
    <location>
        <begin position="239"/>
        <end position="259"/>
    </location>
</feature>
<evidence type="ECO:0000256" key="1">
    <source>
        <dbReference type="SAM" id="MobiDB-lite"/>
    </source>
</evidence>
<protein>
    <recommendedName>
        <fullName evidence="2">DUF317 domain-containing protein</fullName>
    </recommendedName>
</protein>
<dbReference type="Proteomes" id="UP001500897">
    <property type="component" value="Unassembled WGS sequence"/>
</dbReference>
<accession>A0ABN2XY48</accession>
<feature type="compositionally biased region" description="Low complexity" evidence="1">
    <location>
        <begin position="472"/>
        <end position="484"/>
    </location>
</feature>
<dbReference type="InterPro" id="IPR005523">
    <property type="entry name" value="DUF317_SPDY"/>
</dbReference>
<evidence type="ECO:0000259" key="2">
    <source>
        <dbReference type="Pfam" id="PF03771"/>
    </source>
</evidence>
<sequence>MKEPVLPIDPDLLVRPLHLAGPGSGTDDMIAALADHFGWRLHSTPHADPILRSPQQMAWLGRRFDFFGDSPGWEVAFSNPMWTREPWSVDFDDATPGEIPATVLSALAHRLEHSPGQAFHPAPGWEGALAVLREGGWALGQRDGHDVLLAPDRLAALTRSLHDEGAPTVLTSAAASGTWKVTFSPHAPGFLLHSAAAALLRPAVRSADQVPAAHRERMSVEPLPPLPGPRVLVSPRYLAGPGARRPQPPSPSALWRATGPGKVVSSCGRVRVEGKPEDGLLAWVRPHPLDFNAEWRASFTPNTPGEITDAWLDFLTDSVAADLDLGTEATFIQDADMTLGEAVEPLLSAGWSAYSDTTCLRLVAPGGYASASIPHGRAKDFPRTTTAEALASSLRWGADFAATGAPGRWHADLSGRTPTHLVRALAAAVADPDPLPRDSGRIPKQLLTSVRFAAASPELSPTAAASRVRSLHAAPPAHTAPTSPQRSPGPTDLSARRAARTR</sequence>
<comment type="caution">
    <text evidence="3">The sequence shown here is derived from an EMBL/GenBank/DDBJ whole genome shotgun (WGS) entry which is preliminary data.</text>
</comment>
<reference evidence="3 4" key="1">
    <citation type="journal article" date="2019" name="Int. J. Syst. Evol. Microbiol.">
        <title>The Global Catalogue of Microorganisms (GCM) 10K type strain sequencing project: providing services to taxonomists for standard genome sequencing and annotation.</title>
        <authorList>
            <consortium name="The Broad Institute Genomics Platform"/>
            <consortium name="The Broad Institute Genome Sequencing Center for Infectious Disease"/>
            <person name="Wu L."/>
            <person name="Ma J."/>
        </authorList>
    </citation>
    <scope>NUCLEOTIDE SEQUENCE [LARGE SCALE GENOMIC DNA]</scope>
    <source>
        <strain evidence="3 4">JCM 14559</strain>
    </source>
</reference>
<evidence type="ECO:0000313" key="4">
    <source>
        <dbReference type="Proteomes" id="UP001500897"/>
    </source>
</evidence>
<gene>
    <name evidence="3" type="ORF">GCM10009759_67460</name>
</gene>
<dbReference type="Pfam" id="PF03771">
    <property type="entry name" value="SPDY"/>
    <property type="match status" value="1"/>
</dbReference>
<evidence type="ECO:0000313" key="3">
    <source>
        <dbReference type="EMBL" id="GAA2119405.1"/>
    </source>
</evidence>
<keyword evidence="4" id="KW-1185">Reference proteome</keyword>
<organism evidence="3 4">
    <name type="scientific">Kitasatospora saccharophila</name>
    <dbReference type="NCBI Taxonomy" id="407973"/>
    <lineage>
        <taxon>Bacteria</taxon>
        <taxon>Bacillati</taxon>
        <taxon>Actinomycetota</taxon>
        <taxon>Actinomycetes</taxon>
        <taxon>Kitasatosporales</taxon>
        <taxon>Streptomycetaceae</taxon>
        <taxon>Kitasatospora</taxon>
    </lineage>
</organism>